<keyword evidence="3 6" id="KW-0812">Transmembrane</keyword>
<reference evidence="8" key="1">
    <citation type="submission" date="2020-02" db="EMBL/GenBank/DDBJ databases">
        <authorList>
            <person name="Meier V. D."/>
        </authorList>
    </citation>
    <scope>NUCLEOTIDE SEQUENCE</scope>
    <source>
        <strain evidence="8">AVDCRST_MAG28</strain>
    </source>
</reference>
<feature type="transmembrane region" description="Helical" evidence="6">
    <location>
        <begin position="156"/>
        <end position="179"/>
    </location>
</feature>
<dbReference type="InterPro" id="IPR011701">
    <property type="entry name" value="MFS"/>
</dbReference>
<protein>
    <submittedName>
        <fullName evidence="8">Uncharacterized MFS-type transporter</fullName>
    </submittedName>
</protein>
<accession>A0A6J4QR21</accession>
<evidence type="ECO:0000313" key="8">
    <source>
        <dbReference type="EMBL" id="CAA9450980.1"/>
    </source>
</evidence>
<comment type="subcellular location">
    <subcellularLocation>
        <location evidence="1">Cell membrane</location>
        <topology evidence="1">Multi-pass membrane protein</topology>
    </subcellularLocation>
</comment>
<organism evidence="8">
    <name type="scientific">uncultured Rubrobacteraceae bacterium</name>
    <dbReference type="NCBI Taxonomy" id="349277"/>
    <lineage>
        <taxon>Bacteria</taxon>
        <taxon>Bacillati</taxon>
        <taxon>Actinomycetota</taxon>
        <taxon>Rubrobacteria</taxon>
        <taxon>Rubrobacterales</taxon>
        <taxon>Rubrobacteraceae</taxon>
        <taxon>environmental samples</taxon>
    </lineage>
</organism>
<dbReference type="Gene3D" id="1.20.1250.20">
    <property type="entry name" value="MFS general substrate transporter like domains"/>
    <property type="match status" value="1"/>
</dbReference>
<feature type="transmembrane region" description="Helical" evidence="6">
    <location>
        <begin position="95"/>
        <end position="116"/>
    </location>
</feature>
<dbReference type="InterPro" id="IPR020846">
    <property type="entry name" value="MFS_dom"/>
</dbReference>
<evidence type="ECO:0000256" key="3">
    <source>
        <dbReference type="ARBA" id="ARBA00022692"/>
    </source>
</evidence>
<dbReference type="InterPro" id="IPR036259">
    <property type="entry name" value="MFS_trans_sf"/>
</dbReference>
<dbReference type="PANTHER" id="PTHR43124">
    <property type="entry name" value="PURINE EFFLUX PUMP PBUE"/>
    <property type="match status" value="1"/>
</dbReference>
<dbReference type="AlphaFoldDB" id="A0A6J4QR21"/>
<keyword evidence="2" id="KW-1003">Cell membrane</keyword>
<feature type="transmembrane region" description="Helical" evidence="6">
    <location>
        <begin position="292"/>
        <end position="313"/>
    </location>
</feature>
<dbReference type="PANTHER" id="PTHR43124:SF10">
    <property type="entry name" value="PURINE EFFLUX PUMP PBUE"/>
    <property type="match status" value="1"/>
</dbReference>
<feature type="transmembrane region" description="Helical" evidence="6">
    <location>
        <begin position="70"/>
        <end position="89"/>
    </location>
</feature>
<feature type="transmembrane region" description="Helical" evidence="6">
    <location>
        <begin position="236"/>
        <end position="255"/>
    </location>
</feature>
<evidence type="ECO:0000256" key="2">
    <source>
        <dbReference type="ARBA" id="ARBA00022475"/>
    </source>
</evidence>
<gene>
    <name evidence="8" type="ORF">AVDCRST_MAG28-1271</name>
</gene>
<dbReference type="GO" id="GO:0005886">
    <property type="term" value="C:plasma membrane"/>
    <property type="evidence" value="ECO:0007669"/>
    <property type="project" value="UniProtKB-SubCell"/>
</dbReference>
<feature type="domain" description="Major facilitator superfamily (MFS) profile" evidence="7">
    <location>
        <begin position="4"/>
        <end position="384"/>
    </location>
</feature>
<feature type="transmembrane region" description="Helical" evidence="6">
    <location>
        <begin position="128"/>
        <end position="150"/>
    </location>
</feature>
<evidence type="ECO:0000256" key="1">
    <source>
        <dbReference type="ARBA" id="ARBA00004651"/>
    </source>
</evidence>
<feature type="transmembrane region" description="Helical" evidence="6">
    <location>
        <begin position="362"/>
        <end position="382"/>
    </location>
</feature>
<dbReference type="PROSITE" id="PS50850">
    <property type="entry name" value="MFS"/>
    <property type="match status" value="1"/>
</dbReference>
<dbReference type="EMBL" id="CADCVE010000029">
    <property type="protein sequence ID" value="CAA9450980.1"/>
    <property type="molecule type" value="Genomic_DNA"/>
</dbReference>
<evidence type="ECO:0000256" key="6">
    <source>
        <dbReference type="SAM" id="Phobius"/>
    </source>
</evidence>
<feature type="transmembrane region" description="Helical" evidence="6">
    <location>
        <begin position="200"/>
        <end position="224"/>
    </location>
</feature>
<evidence type="ECO:0000256" key="4">
    <source>
        <dbReference type="ARBA" id="ARBA00022989"/>
    </source>
</evidence>
<keyword evidence="5 6" id="KW-0472">Membrane</keyword>
<feature type="transmembrane region" description="Helical" evidence="6">
    <location>
        <begin position="267"/>
        <end position="286"/>
    </location>
</feature>
<dbReference type="InterPro" id="IPR050189">
    <property type="entry name" value="MFS_Efflux_Transporters"/>
</dbReference>
<evidence type="ECO:0000256" key="5">
    <source>
        <dbReference type="ARBA" id="ARBA00023136"/>
    </source>
</evidence>
<proteinExistence type="predicted"/>
<dbReference type="SUPFAM" id="SSF103473">
    <property type="entry name" value="MFS general substrate transporter"/>
    <property type="match status" value="1"/>
</dbReference>
<sequence>MDLRLLVLALGTFAIGTGSFVFAGLLGFVADDLSVSVASAGQLITVYAIVYAVSSPILVTITSGVARRRLLILSLTVFAAANVAAVVLPSYGPLLASRVVAAFAAGIFTPTTAIVAASLAPPEKRGRALATVTGGLTIAFAFGIPLGTLVGDYFGWRAAFVLVGVLGAVALIGIVALLPEIENPPSVSLRERLGVVKQPAVLAALSLTAIGLGAGFVVFTYIGPLMEELTGFGGKGTSVMLLLFGLAGVAGNIVGGYGADRWRYGRSLAVIFFVLTLSLLAFSLLAPVAGTSLAAVGAGIALVTWSVAGWAITPFQQYRLIELSPRQGNIVLSLNASAIYLGQGIGAGLGALAISYGSLNSLGWVAALYAAAGLIVLLLSALTGGPDGKSTA</sequence>
<feature type="transmembrane region" description="Helical" evidence="6">
    <location>
        <begin position="334"/>
        <end position="356"/>
    </location>
</feature>
<dbReference type="Pfam" id="PF07690">
    <property type="entry name" value="MFS_1"/>
    <property type="match status" value="1"/>
</dbReference>
<feature type="transmembrane region" description="Helical" evidence="6">
    <location>
        <begin position="33"/>
        <end position="58"/>
    </location>
</feature>
<keyword evidence="4 6" id="KW-1133">Transmembrane helix</keyword>
<dbReference type="GO" id="GO:0022857">
    <property type="term" value="F:transmembrane transporter activity"/>
    <property type="evidence" value="ECO:0007669"/>
    <property type="project" value="InterPro"/>
</dbReference>
<dbReference type="CDD" id="cd17324">
    <property type="entry name" value="MFS_NepI_like"/>
    <property type="match status" value="1"/>
</dbReference>
<evidence type="ECO:0000259" key="7">
    <source>
        <dbReference type="PROSITE" id="PS50850"/>
    </source>
</evidence>
<name>A0A6J4QR21_9ACTN</name>